<gene>
    <name evidence="1" type="ORF">LX83_004769</name>
</gene>
<protein>
    <submittedName>
        <fullName evidence="1">Uncharacterized protein</fullName>
    </submittedName>
</protein>
<organism evidence="1 2">
    <name type="scientific">Goodfellowiella coeruleoviolacea</name>
    <dbReference type="NCBI Taxonomy" id="334858"/>
    <lineage>
        <taxon>Bacteria</taxon>
        <taxon>Bacillati</taxon>
        <taxon>Actinomycetota</taxon>
        <taxon>Actinomycetes</taxon>
        <taxon>Pseudonocardiales</taxon>
        <taxon>Pseudonocardiaceae</taxon>
        <taxon>Goodfellowiella</taxon>
    </lineage>
</organism>
<proteinExistence type="predicted"/>
<dbReference type="AlphaFoldDB" id="A0AAE3GI65"/>
<dbReference type="EMBL" id="JAMTCK010000012">
    <property type="protein sequence ID" value="MCP2167895.1"/>
    <property type="molecule type" value="Genomic_DNA"/>
</dbReference>
<evidence type="ECO:0000313" key="1">
    <source>
        <dbReference type="EMBL" id="MCP2167895.1"/>
    </source>
</evidence>
<keyword evidence="2" id="KW-1185">Reference proteome</keyword>
<evidence type="ECO:0000313" key="2">
    <source>
        <dbReference type="Proteomes" id="UP001206128"/>
    </source>
</evidence>
<dbReference type="Proteomes" id="UP001206128">
    <property type="component" value="Unassembled WGS sequence"/>
</dbReference>
<sequence length="74" mass="8854">MNDRHSSPTAKPIGYQHKKVWGVLLQEELAKARIREAEHSAEQHRMAHGLLLARRWRRLWGWTRQRALLYSEQL</sequence>
<name>A0AAE3GI65_9PSEU</name>
<dbReference type="RefSeq" id="WP_253775236.1">
    <property type="nucleotide sequence ID" value="NZ_JAMTCK010000012.1"/>
</dbReference>
<accession>A0AAE3GI65</accession>
<comment type="caution">
    <text evidence="1">The sequence shown here is derived from an EMBL/GenBank/DDBJ whole genome shotgun (WGS) entry which is preliminary data.</text>
</comment>
<reference evidence="1" key="1">
    <citation type="submission" date="2022-06" db="EMBL/GenBank/DDBJ databases">
        <title>Genomic Encyclopedia of Archaeal and Bacterial Type Strains, Phase II (KMG-II): from individual species to whole genera.</title>
        <authorList>
            <person name="Goeker M."/>
        </authorList>
    </citation>
    <scope>NUCLEOTIDE SEQUENCE</scope>
    <source>
        <strain evidence="1">DSM 43935</strain>
    </source>
</reference>